<dbReference type="Pfam" id="PF07686">
    <property type="entry name" value="V-set"/>
    <property type="match status" value="1"/>
</dbReference>
<dbReference type="Proteomes" id="UP001059041">
    <property type="component" value="Linkage Group LG25"/>
</dbReference>
<dbReference type="Gene3D" id="2.60.40.10">
    <property type="entry name" value="Immunoglobulins"/>
    <property type="match status" value="1"/>
</dbReference>
<keyword evidence="1" id="KW-0472">Membrane</keyword>
<feature type="domain" description="Immunoglobulin" evidence="3">
    <location>
        <begin position="20"/>
        <end position="122"/>
    </location>
</feature>
<organism evidence="4 5">
    <name type="scientific">Triplophysa rosa</name>
    <name type="common">Cave loach</name>
    <dbReference type="NCBI Taxonomy" id="992332"/>
    <lineage>
        <taxon>Eukaryota</taxon>
        <taxon>Metazoa</taxon>
        <taxon>Chordata</taxon>
        <taxon>Craniata</taxon>
        <taxon>Vertebrata</taxon>
        <taxon>Euteleostomi</taxon>
        <taxon>Actinopterygii</taxon>
        <taxon>Neopterygii</taxon>
        <taxon>Teleostei</taxon>
        <taxon>Ostariophysi</taxon>
        <taxon>Cypriniformes</taxon>
        <taxon>Nemacheilidae</taxon>
        <taxon>Triplophysa</taxon>
    </lineage>
</organism>
<dbReference type="InterPro" id="IPR036179">
    <property type="entry name" value="Ig-like_dom_sf"/>
</dbReference>
<gene>
    <name evidence="4" type="ORF">IRJ41_010154</name>
</gene>
<dbReference type="InterPro" id="IPR003599">
    <property type="entry name" value="Ig_sub"/>
</dbReference>
<dbReference type="InterPro" id="IPR013783">
    <property type="entry name" value="Ig-like_fold"/>
</dbReference>
<feature type="chain" id="PRO_5040740545" evidence="2">
    <location>
        <begin position="20"/>
        <end position="198"/>
    </location>
</feature>
<evidence type="ECO:0000259" key="3">
    <source>
        <dbReference type="SMART" id="SM00409"/>
    </source>
</evidence>
<feature type="signal peptide" evidence="2">
    <location>
        <begin position="1"/>
        <end position="19"/>
    </location>
</feature>
<dbReference type="PANTHER" id="PTHR21063">
    <property type="entry name" value="LFA-3"/>
    <property type="match status" value="1"/>
</dbReference>
<dbReference type="AlphaFoldDB" id="A0A9W7W8H3"/>
<evidence type="ECO:0000313" key="5">
    <source>
        <dbReference type="Proteomes" id="UP001059041"/>
    </source>
</evidence>
<name>A0A9W7W8H3_TRIRA</name>
<keyword evidence="5" id="KW-1185">Reference proteome</keyword>
<evidence type="ECO:0000313" key="4">
    <source>
        <dbReference type="EMBL" id="KAI7791131.1"/>
    </source>
</evidence>
<evidence type="ECO:0000256" key="2">
    <source>
        <dbReference type="SAM" id="SignalP"/>
    </source>
</evidence>
<dbReference type="EMBL" id="JAFHDT010000025">
    <property type="protein sequence ID" value="KAI7791131.1"/>
    <property type="molecule type" value="Genomic_DNA"/>
</dbReference>
<keyword evidence="1" id="KW-0812">Transmembrane</keyword>
<dbReference type="SUPFAM" id="SSF48726">
    <property type="entry name" value="Immunoglobulin"/>
    <property type="match status" value="1"/>
</dbReference>
<feature type="transmembrane region" description="Helical" evidence="1">
    <location>
        <begin position="136"/>
        <end position="158"/>
    </location>
</feature>
<keyword evidence="2" id="KW-0732">Signal</keyword>
<comment type="caution">
    <text evidence="4">The sequence shown here is derived from an EMBL/GenBank/DDBJ whole genome shotgun (WGS) entry which is preliminary data.</text>
</comment>
<protein>
    <submittedName>
        <fullName evidence="4">SLAM family member 5-like</fullName>
    </submittedName>
</protein>
<proteinExistence type="predicted"/>
<accession>A0A9W7W8H3</accession>
<evidence type="ECO:0000256" key="1">
    <source>
        <dbReference type="SAM" id="Phobius"/>
    </source>
</evidence>
<dbReference type="SMART" id="SM00409">
    <property type="entry name" value="IG"/>
    <property type="match status" value="1"/>
</dbReference>
<keyword evidence="1" id="KW-1133">Transmembrane helix</keyword>
<dbReference type="PANTHER" id="PTHR21063:SF4">
    <property type="entry name" value="CD48 ANTIGEN-RELATED"/>
    <property type="match status" value="1"/>
</dbReference>
<dbReference type="InterPro" id="IPR013106">
    <property type="entry name" value="Ig_V-set"/>
</dbReference>
<reference evidence="4" key="1">
    <citation type="submission" date="2021-02" db="EMBL/GenBank/DDBJ databases">
        <title>Comparative genomics reveals that relaxation of natural selection precedes convergent phenotypic evolution of cavefish.</title>
        <authorList>
            <person name="Peng Z."/>
        </authorList>
    </citation>
    <scope>NUCLEOTIDE SEQUENCE</scope>
    <source>
        <tissue evidence="4">Muscle</tissue>
    </source>
</reference>
<sequence length="198" mass="22326">MCEVIWICLYLWSLSGVFGTEFMPVKEGDSVNLPVNLTDHQRKHGISWKFGARGYLIAELSRGDGKVKTYEDQADGRFRDRLTLDQTGSLIITNITANDSGLYEVTNTSTNAKLNTFNITVHDHLSSVSSAWTFRIFYIIIPCAAAVGFLLVTALLIFRIRRKPKQSCIDKSPAVDDYAVPDYAVDKDDDENLYYINK</sequence>